<evidence type="ECO:0000313" key="6">
    <source>
        <dbReference type="EMBL" id="BBH94552.1"/>
    </source>
</evidence>
<dbReference type="InterPro" id="IPR002125">
    <property type="entry name" value="CMP_dCMP_dom"/>
</dbReference>
<gene>
    <name evidence="6" type="ORF">KTA_27510</name>
</gene>
<dbReference type="CDD" id="cd01283">
    <property type="entry name" value="cytidine_deaminase"/>
    <property type="match status" value="1"/>
</dbReference>
<dbReference type="Pfam" id="PF00383">
    <property type="entry name" value="dCMP_cyt_deam_1"/>
    <property type="match status" value="1"/>
</dbReference>
<evidence type="ECO:0000256" key="4">
    <source>
        <dbReference type="ARBA" id="ARBA00022833"/>
    </source>
</evidence>
<proteinExistence type="inferred from homology"/>
<evidence type="ECO:0000259" key="5">
    <source>
        <dbReference type="PROSITE" id="PS51747"/>
    </source>
</evidence>
<dbReference type="EMBL" id="AP019377">
    <property type="protein sequence ID" value="BBH94552.1"/>
    <property type="molecule type" value="Genomic_DNA"/>
</dbReference>
<sequence length="136" mass="14199">MTGEQSGVLEREALLELARTTALQAYAPYSHFRVGAVVVADGQLYRGVNVEISSYGLTLCAERAALAAALSAGARTITHVAVACIDAPPAAPASARTPCGACRQWLADLAPQATIYIDGLEESFTVSDLLPYAFGL</sequence>
<dbReference type="GO" id="GO:0072527">
    <property type="term" value="P:pyrimidine-containing compound metabolic process"/>
    <property type="evidence" value="ECO:0007669"/>
    <property type="project" value="UniProtKB-ARBA"/>
</dbReference>
<dbReference type="PROSITE" id="PS00903">
    <property type="entry name" value="CYT_DCMP_DEAMINASES_1"/>
    <property type="match status" value="1"/>
</dbReference>
<organism evidence="6">
    <name type="scientific">Thermogemmatispora argillosa</name>
    <dbReference type="NCBI Taxonomy" id="2045280"/>
    <lineage>
        <taxon>Bacteria</taxon>
        <taxon>Bacillati</taxon>
        <taxon>Chloroflexota</taxon>
        <taxon>Ktedonobacteria</taxon>
        <taxon>Thermogemmatisporales</taxon>
        <taxon>Thermogemmatisporaceae</taxon>
        <taxon>Thermogemmatispora</taxon>
    </lineage>
</organism>
<feature type="domain" description="CMP/dCMP-type deaminase" evidence="5">
    <location>
        <begin position="9"/>
        <end position="136"/>
    </location>
</feature>
<keyword evidence="3" id="KW-0378">Hydrolase</keyword>
<dbReference type="Gene3D" id="3.40.140.10">
    <property type="entry name" value="Cytidine Deaminase, domain 2"/>
    <property type="match status" value="1"/>
</dbReference>
<accession>A0A455T5B1</accession>
<evidence type="ECO:0000256" key="1">
    <source>
        <dbReference type="ARBA" id="ARBA00006576"/>
    </source>
</evidence>
<dbReference type="GO" id="GO:0055086">
    <property type="term" value="P:nucleobase-containing small molecule metabolic process"/>
    <property type="evidence" value="ECO:0007669"/>
    <property type="project" value="UniProtKB-ARBA"/>
</dbReference>
<protein>
    <recommendedName>
        <fullName evidence="5">CMP/dCMP-type deaminase domain-containing protein</fullName>
    </recommendedName>
</protein>
<dbReference type="GO" id="GO:0008270">
    <property type="term" value="F:zinc ion binding"/>
    <property type="evidence" value="ECO:0007669"/>
    <property type="project" value="InterPro"/>
</dbReference>
<dbReference type="InterPro" id="IPR016193">
    <property type="entry name" value="Cytidine_deaminase-like"/>
</dbReference>
<dbReference type="PANTHER" id="PTHR11644:SF2">
    <property type="entry name" value="CYTIDINE DEAMINASE"/>
    <property type="match status" value="1"/>
</dbReference>
<name>A0A455T5B1_9CHLR</name>
<dbReference type="GO" id="GO:0005829">
    <property type="term" value="C:cytosol"/>
    <property type="evidence" value="ECO:0007669"/>
    <property type="project" value="TreeGrafter"/>
</dbReference>
<dbReference type="AlphaFoldDB" id="A0A455T5B1"/>
<reference evidence="6" key="1">
    <citation type="submission" date="2018-12" db="EMBL/GenBank/DDBJ databases">
        <title>Novel natural products biosynthetic potential of the class Ktedonobacteria.</title>
        <authorList>
            <person name="Zheng Y."/>
            <person name="Saitou A."/>
            <person name="Wang C.M."/>
            <person name="Toyoda A."/>
            <person name="Minakuchi Y."/>
            <person name="Sekiguchi Y."/>
            <person name="Ueda K."/>
            <person name="Takano H."/>
            <person name="Sakai Y."/>
            <person name="Yokota A."/>
            <person name="Yabe S."/>
        </authorList>
    </citation>
    <scope>NUCLEOTIDE SEQUENCE</scope>
    <source>
        <strain evidence="6">A3-2</strain>
    </source>
</reference>
<keyword evidence="4" id="KW-0862">Zinc</keyword>
<dbReference type="InterPro" id="IPR050202">
    <property type="entry name" value="Cyt/Deoxycyt_deaminase"/>
</dbReference>
<dbReference type="GO" id="GO:0004126">
    <property type="term" value="F:cytidine deaminase activity"/>
    <property type="evidence" value="ECO:0007669"/>
    <property type="project" value="TreeGrafter"/>
</dbReference>
<dbReference type="InterPro" id="IPR016192">
    <property type="entry name" value="APOBEC/CMP_deaminase_Zn-bd"/>
</dbReference>
<dbReference type="PROSITE" id="PS51747">
    <property type="entry name" value="CYT_DCMP_DEAMINASES_2"/>
    <property type="match status" value="1"/>
</dbReference>
<keyword evidence="2" id="KW-0479">Metal-binding</keyword>
<comment type="similarity">
    <text evidence="1">Belongs to the cytidine and deoxycytidylate deaminase family.</text>
</comment>
<dbReference type="GO" id="GO:0042802">
    <property type="term" value="F:identical protein binding"/>
    <property type="evidence" value="ECO:0007669"/>
    <property type="project" value="UniProtKB-ARBA"/>
</dbReference>
<evidence type="ECO:0000256" key="2">
    <source>
        <dbReference type="ARBA" id="ARBA00022723"/>
    </source>
</evidence>
<evidence type="ECO:0000256" key="3">
    <source>
        <dbReference type="ARBA" id="ARBA00022801"/>
    </source>
</evidence>
<dbReference type="NCBIfam" id="NF004064">
    <property type="entry name" value="PRK05578.1"/>
    <property type="match status" value="1"/>
</dbReference>
<dbReference type="SUPFAM" id="SSF53927">
    <property type="entry name" value="Cytidine deaminase-like"/>
    <property type="match status" value="1"/>
</dbReference>
<dbReference type="PANTHER" id="PTHR11644">
    <property type="entry name" value="CYTIDINE DEAMINASE"/>
    <property type="match status" value="1"/>
</dbReference>